<gene>
    <name evidence="3" type="ORF">CQ022_18765</name>
    <name evidence="4" type="ORF">CQ033_17670</name>
</gene>
<dbReference type="AlphaFoldDB" id="A0A2S9CML1"/>
<keyword evidence="5" id="KW-1185">Reference proteome</keyword>
<reference evidence="5 6" key="1">
    <citation type="submission" date="2017-09" db="EMBL/GenBank/DDBJ databases">
        <title>Genomic, metabolic, and phenotypic characteristics of bacterial isolates from the natural microbiome of the model nematode Caenorhabditis elegans.</title>
        <authorList>
            <person name="Zimmermann J."/>
            <person name="Obeng N."/>
            <person name="Yang W."/>
            <person name="Obeng O."/>
            <person name="Kissoyan K."/>
            <person name="Pees B."/>
            <person name="Dirksen P."/>
            <person name="Hoppner M."/>
            <person name="Franke A."/>
            <person name="Rosenstiel P."/>
            <person name="Leippe M."/>
            <person name="Dierking K."/>
            <person name="Kaleta C."/>
            <person name="Schulenburg H."/>
        </authorList>
    </citation>
    <scope>NUCLEOTIDE SEQUENCE [LARGE SCALE GENOMIC DNA]</scope>
    <source>
        <strain evidence="3 6">MYb25</strain>
        <strain evidence="4 5">MYb44</strain>
    </source>
</reference>
<comment type="caution">
    <text evidence="3">The sequence shown here is derived from an EMBL/GenBank/DDBJ whole genome shotgun (WGS) entry which is preliminary data.</text>
</comment>
<dbReference type="EMBL" id="PCPH01000005">
    <property type="protein sequence ID" value="PRB88374.1"/>
    <property type="molecule type" value="Genomic_DNA"/>
</dbReference>
<evidence type="ECO:0000313" key="6">
    <source>
        <dbReference type="Proteomes" id="UP000238534"/>
    </source>
</evidence>
<dbReference type="InterPro" id="IPR001509">
    <property type="entry name" value="Epimerase_deHydtase"/>
</dbReference>
<dbReference type="Gene3D" id="3.40.50.720">
    <property type="entry name" value="NAD(P)-binding Rossmann-like Domain"/>
    <property type="match status" value="1"/>
</dbReference>
<keyword evidence="1" id="KW-0520">NAD</keyword>
<dbReference type="Proteomes" id="UP000238325">
    <property type="component" value="Unassembled WGS sequence"/>
</dbReference>
<dbReference type="Gene3D" id="3.90.25.10">
    <property type="entry name" value="UDP-galactose 4-epimerase, domain 1"/>
    <property type="match status" value="1"/>
</dbReference>
<organism evidence="3 6">
    <name type="scientific">Chryseobacterium culicis</name>
    <dbReference type="NCBI Taxonomy" id="680127"/>
    <lineage>
        <taxon>Bacteria</taxon>
        <taxon>Pseudomonadati</taxon>
        <taxon>Bacteroidota</taxon>
        <taxon>Flavobacteriia</taxon>
        <taxon>Flavobacteriales</taxon>
        <taxon>Weeksellaceae</taxon>
        <taxon>Chryseobacterium group</taxon>
        <taxon>Chryseobacterium</taxon>
    </lineage>
</organism>
<protein>
    <submittedName>
        <fullName evidence="3">NAD-dependent epimerase</fullName>
    </submittedName>
</protein>
<evidence type="ECO:0000256" key="1">
    <source>
        <dbReference type="ARBA" id="ARBA00023027"/>
    </source>
</evidence>
<evidence type="ECO:0000259" key="2">
    <source>
        <dbReference type="Pfam" id="PF01370"/>
    </source>
</evidence>
<dbReference type="EMBL" id="PCPP01000004">
    <property type="protein sequence ID" value="PRB81719.1"/>
    <property type="molecule type" value="Genomic_DNA"/>
</dbReference>
<evidence type="ECO:0000313" key="3">
    <source>
        <dbReference type="EMBL" id="PRB81719.1"/>
    </source>
</evidence>
<dbReference type="Pfam" id="PF01370">
    <property type="entry name" value="Epimerase"/>
    <property type="match status" value="1"/>
</dbReference>
<name>A0A2S9CML1_CHRCI</name>
<feature type="domain" description="NAD-dependent epimerase/dehydratase" evidence="2">
    <location>
        <begin position="4"/>
        <end position="265"/>
    </location>
</feature>
<dbReference type="Proteomes" id="UP000238534">
    <property type="component" value="Unassembled WGS sequence"/>
</dbReference>
<sequence>MEKILITGCAGFIGFHLCEKLLNLGYVVVGLDNINDYYDINLKYDRLKELGIHRSEAEKENNLVESFTLSKFSFIRLNLEDRENLPNLFKVQNFDYVINLAAQAGVRYSLENPMAYVDSNLVGFVNVLECCRHNKIKHLVYASSSSVYGENDKIPFGENDQVDQPVSLYAATKKANELMAHTYSHLYKLPTSGLRFFTVYGPWGRPDMAPMLFADAMTNNREIKVFNNGEMSRDFTYIDDIVEGIIVTLNHPSDKGNFYQLFNIGNGSPVSLLYFIECMENSLGLKANKKMMPMQAGDVVRTWADTTELNELGYKCIVPIETGVSKFVEWFSEYTNE</sequence>
<accession>A0A2S9CML1</accession>
<evidence type="ECO:0000313" key="5">
    <source>
        <dbReference type="Proteomes" id="UP000238325"/>
    </source>
</evidence>
<dbReference type="PANTHER" id="PTHR43574">
    <property type="entry name" value="EPIMERASE-RELATED"/>
    <property type="match status" value="1"/>
</dbReference>
<dbReference type="InterPro" id="IPR036291">
    <property type="entry name" value="NAD(P)-bd_dom_sf"/>
</dbReference>
<dbReference type="SUPFAM" id="SSF51735">
    <property type="entry name" value="NAD(P)-binding Rossmann-fold domains"/>
    <property type="match status" value="1"/>
</dbReference>
<dbReference type="CDD" id="cd05253">
    <property type="entry name" value="UDP_GE_SDE_e"/>
    <property type="match status" value="1"/>
</dbReference>
<dbReference type="PRINTS" id="PR01713">
    <property type="entry name" value="NUCEPIMERASE"/>
</dbReference>
<proteinExistence type="predicted"/>
<dbReference type="OrthoDB" id="9801785at2"/>
<dbReference type="RefSeq" id="WP_105683837.1">
    <property type="nucleotide sequence ID" value="NZ_JBBGZD010000004.1"/>
</dbReference>
<evidence type="ECO:0000313" key="4">
    <source>
        <dbReference type="EMBL" id="PRB88374.1"/>
    </source>
</evidence>